<evidence type="ECO:0000256" key="1">
    <source>
        <dbReference type="SAM" id="Phobius"/>
    </source>
</evidence>
<evidence type="ECO:0000313" key="2">
    <source>
        <dbReference type="EMBL" id="JAH96557.1"/>
    </source>
</evidence>
<dbReference type="AlphaFoldDB" id="A0A0E9X1E6"/>
<reference evidence="2" key="2">
    <citation type="journal article" date="2015" name="Fish Shellfish Immunol.">
        <title>Early steps in the European eel (Anguilla anguilla)-Vibrio vulnificus interaction in the gills: Role of the RtxA13 toxin.</title>
        <authorList>
            <person name="Callol A."/>
            <person name="Pajuelo D."/>
            <person name="Ebbesson L."/>
            <person name="Teles M."/>
            <person name="MacKenzie S."/>
            <person name="Amaro C."/>
        </authorList>
    </citation>
    <scope>NUCLEOTIDE SEQUENCE</scope>
</reference>
<sequence length="58" mass="6624">MKRIIAGQITGRKVQMKRCAMSFFFLMKTFGFTGWKWAEHEGARVWAKLTPASGDRSA</sequence>
<keyword evidence="1" id="KW-0472">Membrane</keyword>
<accession>A0A0E9X1E6</accession>
<keyword evidence="1" id="KW-0812">Transmembrane</keyword>
<reference evidence="2" key="1">
    <citation type="submission" date="2014-11" db="EMBL/GenBank/DDBJ databases">
        <authorList>
            <person name="Amaro Gonzalez C."/>
        </authorList>
    </citation>
    <scope>NUCLEOTIDE SEQUENCE</scope>
</reference>
<name>A0A0E9X1E6_ANGAN</name>
<dbReference type="EMBL" id="GBXM01012020">
    <property type="protein sequence ID" value="JAH96557.1"/>
    <property type="molecule type" value="Transcribed_RNA"/>
</dbReference>
<feature type="transmembrane region" description="Helical" evidence="1">
    <location>
        <begin position="20"/>
        <end position="38"/>
    </location>
</feature>
<protein>
    <submittedName>
        <fullName evidence="2">Uncharacterized protein</fullName>
    </submittedName>
</protein>
<keyword evidence="1" id="KW-1133">Transmembrane helix</keyword>
<organism evidence="2">
    <name type="scientific">Anguilla anguilla</name>
    <name type="common">European freshwater eel</name>
    <name type="synonym">Muraena anguilla</name>
    <dbReference type="NCBI Taxonomy" id="7936"/>
    <lineage>
        <taxon>Eukaryota</taxon>
        <taxon>Metazoa</taxon>
        <taxon>Chordata</taxon>
        <taxon>Craniata</taxon>
        <taxon>Vertebrata</taxon>
        <taxon>Euteleostomi</taxon>
        <taxon>Actinopterygii</taxon>
        <taxon>Neopterygii</taxon>
        <taxon>Teleostei</taxon>
        <taxon>Anguilliformes</taxon>
        <taxon>Anguillidae</taxon>
        <taxon>Anguilla</taxon>
    </lineage>
</organism>
<proteinExistence type="predicted"/>